<sequence>MNNYLKFNKSRENGFNDGEMYGLEKFGELLLIITTLGMLSQERNNSSQNDLNNIQTDENDGDSTNTKDSLNGDGETDGNNSIPSKSTTTTTTSNYEILQFYDHLIHEFIKSNLNSICSIPSLQLSTLEMIYCLVTGDLTTCYELRGKIITMAQQLRLHRCPAAVLGSSGSNVSKLQQGERRILFWCIYILDSFSSLILGVPRLLKDYEIECALPSSLNSNNENEDESNLVYFNNMQLKLSGKVSESALAMMRYSKVLGSIVDSIFKRSNNNLKKPQLNDSTYLILEDLLDSWRRKLPNSINFEMDNNGNVRNNDYEKLNETQLTLLFLYYKAKIIINNYKIIIIKKI</sequence>
<dbReference type="Proteomes" id="UP001165101">
    <property type="component" value="Unassembled WGS sequence"/>
</dbReference>
<evidence type="ECO:0000313" key="2">
    <source>
        <dbReference type="Proteomes" id="UP001165101"/>
    </source>
</evidence>
<proteinExistence type="predicted"/>
<comment type="caution">
    <text evidence="1">The sequence shown here is derived from an EMBL/GenBank/DDBJ whole genome shotgun (WGS) entry which is preliminary data.</text>
</comment>
<reference evidence="1" key="1">
    <citation type="submission" date="2023-04" db="EMBL/GenBank/DDBJ databases">
        <title>Candida boidinii NBRC 1967.</title>
        <authorList>
            <person name="Ichikawa N."/>
            <person name="Sato H."/>
            <person name="Tonouchi N."/>
        </authorList>
    </citation>
    <scope>NUCLEOTIDE SEQUENCE</scope>
    <source>
        <strain evidence="1">NBRC 1967</strain>
    </source>
</reference>
<evidence type="ECO:0000313" key="1">
    <source>
        <dbReference type="EMBL" id="GME99290.1"/>
    </source>
</evidence>
<dbReference type="EMBL" id="BSXV01003907">
    <property type="protein sequence ID" value="GME99290.1"/>
    <property type="molecule type" value="Genomic_DNA"/>
</dbReference>
<accession>A0ACB5U1T8</accession>
<protein>
    <submittedName>
        <fullName evidence="1">Unnamed protein product</fullName>
    </submittedName>
</protein>
<keyword evidence="2" id="KW-1185">Reference proteome</keyword>
<name>A0ACB5U1T8_CANBO</name>
<organism evidence="1 2">
    <name type="scientific">Candida boidinii</name>
    <name type="common">Yeast</name>
    <dbReference type="NCBI Taxonomy" id="5477"/>
    <lineage>
        <taxon>Eukaryota</taxon>
        <taxon>Fungi</taxon>
        <taxon>Dikarya</taxon>
        <taxon>Ascomycota</taxon>
        <taxon>Saccharomycotina</taxon>
        <taxon>Pichiomycetes</taxon>
        <taxon>Pichiales</taxon>
        <taxon>Pichiaceae</taxon>
        <taxon>Ogataea</taxon>
        <taxon>Ogataea/Candida clade</taxon>
    </lineage>
</organism>
<gene>
    <name evidence="1" type="ORF">Cboi01_000524300</name>
</gene>